<feature type="domain" description="DH" evidence="1">
    <location>
        <begin position="228"/>
        <end position="401"/>
    </location>
</feature>
<dbReference type="Pfam" id="PF00307">
    <property type="entry name" value="CH"/>
    <property type="match status" value="1"/>
</dbReference>
<evidence type="ECO:0000313" key="4">
    <source>
        <dbReference type="Proteomes" id="UP000261380"/>
    </source>
</evidence>
<protein>
    <submittedName>
        <fullName evidence="3">Rho guanine nucleotide exchange factor 7</fullName>
    </submittedName>
</protein>
<dbReference type="GeneTree" id="ENSGT00940000155360"/>
<reference evidence="3" key="2">
    <citation type="submission" date="2025-09" db="UniProtKB">
        <authorList>
            <consortium name="Ensembl"/>
        </authorList>
    </citation>
    <scope>IDENTIFICATION</scope>
</reference>
<sequence>MNSAEQTVTWLITLGVLESPKKTISDPEAFLQSSLKDGVVLCKLLERLSPGSTEKIYPEPKNDGECLSNIKEFLKGCTSFRVEVSTLFEKHAGLHFAPLDNISRKEALSESLSLHVWEDMMDISVVLWSGLSEQTTLYKLVKSDLKYSALITDFSKQFVINEAFTLFVRTREHNLYFPSDFLKYRLVCIVGSITVHRMTVDDKQVSPKSVTLKSPPKGFDTSVISKTYYNLVLQNILETETEYSKDLQSLLTNYLRPLQNIDKLSSADVALILGNLEEISTFQQMLVQSLEESTKLPESQQRVGSFFLNLMPQMKALYVGYCSNHPSAVNVLTQHGETLRDFMEGHGAVAPGILTLTTGLSKPFMRLDKYPTLLKELERHMEENHADRPDILKCMGSFRNLSVIR</sequence>
<dbReference type="InterPro" id="IPR001331">
    <property type="entry name" value="GDS_CDC24_CS"/>
</dbReference>
<dbReference type="Pfam" id="PF00621">
    <property type="entry name" value="RhoGEF"/>
    <property type="match status" value="1"/>
</dbReference>
<gene>
    <name evidence="3" type="primary">ARHGEF7</name>
</gene>
<dbReference type="PROSITE" id="PS50021">
    <property type="entry name" value="CH"/>
    <property type="match status" value="1"/>
</dbReference>
<dbReference type="STRING" id="32473.ENSXCOP00000025139"/>
<dbReference type="SMART" id="SM00033">
    <property type="entry name" value="CH"/>
    <property type="match status" value="1"/>
</dbReference>
<dbReference type="PROSITE" id="PS00741">
    <property type="entry name" value="DH_1"/>
    <property type="match status" value="1"/>
</dbReference>
<dbReference type="GO" id="GO:0035556">
    <property type="term" value="P:intracellular signal transduction"/>
    <property type="evidence" value="ECO:0007669"/>
    <property type="project" value="InterPro"/>
</dbReference>
<dbReference type="PANTHER" id="PTHR46026:SF3">
    <property type="entry name" value="RHO GUANINE NUCLEOTIDE EXCHANGE FACTOR 7"/>
    <property type="match status" value="1"/>
</dbReference>
<dbReference type="Proteomes" id="UP000261380">
    <property type="component" value="Unplaced"/>
</dbReference>
<dbReference type="SUPFAM" id="SSF48065">
    <property type="entry name" value="DBL homology domain (DH-domain)"/>
    <property type="match status" value="1"/>
</dbReference>
<dbReference type="PROSITE" id="PS50010">
    <property type="entry name" value="DH_2"/>
    <property type="match status" value="1"/>
</dbReference>
<dbReference type="FunFam" id="1.20.900.10:FF:000016">
    <property type="entry name" value="Rho guanine nucleotide exchange factor 6"/>
    <property type="match status" value="1"/>
</dbReference>
<feature type="domain" description="Calponin-homology (CH)" evidence="2">
    <location>
        <begin position="1"/>
        <end position="113"/>
    </location>
</feature>
<keyword evidence="4" id="KW-1185">Reference proteome</keyword>
<dbReference type="InterPro" id="IPR035899">
    <property type="entry name" value="DBL_dom_sf"/>
</dbReference>
<dbReference type="Gene3D" id="1.10.418.10">
    <property type="entry name" value="Calponin-like domain"/>
    <property type="match status" value="1"/>
</dbReference>
<organism evidence="3 4">
    <name type="scientific">Xiphophorus couchianus</name>
    <name type="common">Monterrey platyfish</name>
    <dbReference type="NCBI Taxonomy" id="32473"/>
    <lineage>
        <taxon>Eukaryota</taxon>
        <taxon>Metazoa</taxon>
        <taxon>Chordata</taxon>
        <taxon>Craniata</taxon>
        <taxon>Vertebrata</taxon>
        <taxon>Euteleostomi</taxon>
        <taxon>Actinopterygii</taxon>
        <taxon>Neopterygii</taxon>
        <taxon>Teleostei</taxon>
        <taxon>Neoteleostei</taxon>
        <taxon>Acanthomorphata</taxon>
        <taxon>Ovalentaria</taxon>
        <taxon>Atherinomorphae</taxon>
        <taxon>Cyprinodontiformes</taxon>
        <taxon>Poeciliidae</taxon>
        <taxon>Poeciliinae</taxon>
        <taxon>Xiphophorus</taxon>
    </lineage>
</organism>
<proteinExistence type="predicted"/>
<dbReference type="Gene3D" id="1.20.900.10">
    <property type="entry name" value="Dbl homology (DH) domain"/>
    <property type="match status" value="1"/>
</dbReference>
<dbReference type="SUPFAM" id="SSF47576">
    <property type="entry name" value="Calponin-homology domain, CH-domain"/>
    <property type="match status" value="1"/>
</dbReference>
<reference evidence="3" key="1">
    <citation type="submission" date="2025-08" db="UniProtKB">
        <authorList>
            <consortium name="Ensembl"/>
        </authorList>
    </citation>
    <scope>IDENTIFICATION</scope>
</reference>
<dbReference type="GO" id="GO:0005737">
    <property type="term" value="C:cytoplasm"/>
    <property type="evidence" value="ECO:0007669"/>
    <property type="project" value="TreeGrafter"/>
</dbReference>
<accession>A0A3B5ML66</accession>
<dbReference type="AlphaFoldDB" id="A0A3B5ML66"/>
<dbReference type="InterPro" id="IPR001715">
    <property type="entry name" value="CH_dom"/>
</dbReference>
<dbReference type="GO" id="GO:0030027">
    <property type="term" value="C:lamellipodium"/>
    <property type="evidence" value="ECO:0007669"/>
    <property type="project" value="TreeGrafter"/>
</dbReference>
<evidence type="ECO:0000259" key="1">
    <source>
        <dbReference type="PROSITE" id="PS50010"/>
    </source>
</evidence>
<dbReference type="GO" id="GO:0030032">
    <property type="term" value="P:lamellipodium assembly"/>
    <property type="evidence" value="ECO:0007669"/>
    <property type="project" value="TreeGrafter"/>
</dbReference>
<dbReference type="InterPro" id="IPR036872">
    <property type="entry name" value="CH_dom_sf"/>
</dbReference>
<dbReference type="SMART" id="SM00325">
    <property type="entry name" value="RhoGEF"/>
    <property type="match status" value="1"/>
</dbReference>
<dbReference type="GO" id="GO:0005085">
    <property type="term" value="F:guanyl-nucleotide exchange factor activity"/>
    <property type="evidence" value="ECO:0007669"/>
    <property type="project" value="InterPro"/>
</dbReference>
<dbReference type="CDD" id="cd00160">
    <property type="entry name" value="RhoGEF"/>
    <property type="match status" value="1"/>
</dbReference>
<dbReference type="Ensembl" id="ENSXCOT00000025444.1">
    <property type="protein sequence ID" value="ENSXCOP00000025139.1"/>
    <property type="gene ID" value="ENSXCOG00000018773.1"/>
</dbReference>
<evidence type="ECO:0000259" key="2">
    <source>
        <dbReference type="PROSITE" id="PS50021"/>
    </source>
</evidence>
<dbReference type="InterPro" id="IPR000219">
    <property type="entry name" value="DH_dom"/>
</dbReference>
<evidence type="ECO:0000313" key="3">
    <source>
        <dbReference type="Ensembl" id="ENSXCOP00000025139.1"/>
    </source>
</evidence>
<dbReference type="PANTHER" id="PTHR46026">
    <property type="entry name" value="RHO-TYPE GUANINE NUCLEOTIDE EXCHANGE FACTOR, ISOFORM F"/>
    <property type="match status" value="1"/>
</dbReference>
<name>A0A3B5ML66_9TELE</name>